<accession>A0A2G9YCX1</accession>
<gene>
    <name evidence="1" type="ORF">COX44_01860</name>
</gene>
<sequence length="306" mass="35951">MNSKIQSNQHYFKISCENPENFLDKFYIFDERHPDIEKYIANTKDIKNILITIKTLQNKKERVEIIEKYFCELQKILSDFSNCSEFICFVNACDNTLKSVKTDLNLIKKITKKYFSKRTLNEFVPEEWIQAVLDSNSSRKKGKCGEIKLIAMLKGFGFNEIETWDDFLNKKKCVLQFSKKINMKYVREKLNVKIRTKKQNKKLDLIVKSGKRIFLLEAKHLNTSGGGQDKQIAELIEILNLKEKNKDISYVVFLDGNYSNVLLDIKKCGDKLKTQRQEIKKYLRKNSNNYWLNTSGFRALFGDLTK</sequence>
<dbReference type="GO" id="GO:0003677">
    <property type="term" value="F:DNA binding"/>
    <property type="evidence" value="ECO:0007669"/>
    <property type="project" value="InterPro"/>
</dbReference>
<evidence type="ECO:0008006" key="3">
    <source>
        <dbReference type="Google" id="ProtNLM"/>
    </source>
</evidence>
<evidence type="ECO:0000313" key="1">
    <source>
        <dbReference type="EMBL" id="PIP17086.1"/>
    </source>
</evidence>
<evidence type="ECO:0000313" key="2">
    <source>
        <dbReference type="Proteomes" id="UP000231480"/>
    </source>
</evidence>
<dbReference type="AlphaFoldDB" id="A0A2G9YCX1"/>
<proteinExistence type="predicted"/>
<comment type="caution">
    <text evidence="1">The sequence shown here is derived from an EMBL/GenBank/DDBJ whole genome shotgun (WGS) entry which is preliminary data.</text>
</comment>
<protein>
    <recommendedName>
        <fullName evidence="3">Restriction endonuclease type II DpnII-like domain-containing protein</fullName>
    </recommendedName>
</protein>
<dbReference type="EMBL" id="PCRH01000041">
    <property type="protein sequence ID" value="PIP17086.1"/>
    <property type="molecule type" value="Genomic_DNA"/>
</dbReference>
<name>A0A2G9YCX1_9BACT</name>
<dbReference type="GO" id="GO:0009036">
    <property type="term" value="F:type II site-specific deoxyribonuclease activity"/>
    <property type="evidence" value="ECO:0007669"/>
    <property type="project" value="InterPro"/>
</dbReference>
<organism evidence="1 2">
    <name type="scientific">Candidatus Portnoybacteria bacterium CG23_combo_of_CG06-09_8_20_14_all_37_13</name>
    <dbReference type="NCBI Taxonomy" id="1974819"/>
    <lineage>
        <taxon>Bacteria</taxon>
        <taxon>Candidatus Portnoyibacteriota</taxon>
    </lineage>
</organism>
<dbReference type="GO" id="GO:0009307">
    <property type="term" value="P:DNA restriction-modification system"/>
    <property type="evidence" value="ECO:0007669"/>
    <property type="project" value="InterPro"/>
</dbReference>
<dbReference type="Proteomes" id="UP000231480">
    <property type="component" value="Unassembled WGS sequence"/>
</dbReference>
<reference evidence="1 2" key="1">
    <citation type="submission" date="2017-09" db="EMBL/GenBank/DDBJ databases">
        <title>Depth-based differentiation of microbial function through sediment-hosted aquifers and enrichment of novel symbionts in the deep terrestrial subsurface.</title>
        <authorList>
            <person name="Probst A.J."/>
            <person name="Ladd B."/>
            <person name="Jarett J.K."/>
            <person name="Geller-Mcgrath D.E."/>
            <person name="Sieber C.M."/>
            <person name="Emerson J.B."/>
            <person name="Anantharaman K."/>
            <person name="Thomas B.C."/>
            <person name="Malmstrom R."/>
            <person name="Stieglmeier M."/>
            <person name="Klingl A."/>
            <person name="Woyke T."/>
            <person name="Ryan C.M."/>
            <person name="Banfield J.F."/>
        </authorList>
    </citation>
    <scope>NUCLEOTIDE SEQUENCE [LARGE SCALE GENOMIC DNA]</scope>
    <source>
        <strain evidence="1">CG23_combo_of_CG06-09_8_20_14_all_37_13</strain>
    </source>
</reference>